<keyword evidence="2 6" id="KW-0645">Protease</keyword>
<protein>
    <submittedName>
        <fullName evidence="6">Sentrin-specific protease 8</fullName>
    </submittedName>
</protein>
<dbReference type="GO" id="GO:0008234">
    <property type="term" value="F:cysteine-type peptidase activity"/>
    <property type="evidence" value="ECO:0007669"/>
    <property type="project" value="UniProtKB-KW"/>
</dbReference>
<sequence>MCILKVRCLCFVYLIHLVPKKLIKDKMSVKGNIVLNYYDSIVYEEDLQLLEGPHWLNDTLIGFYMDYLENEEYNNLDICFVRPEVTQCIKLSPDLPIFLDPIEFRRKSYAVMTLNDCINPNSPGGSHWSLLIFSRNELKFYHLDSSEGTNKLAAKELAAKISEYVGKNIKCDFENLKSLQQTNSYDCGVFVLCNLDNVLNHIFRKKKLSALEPISEVQVSKKREELKKLIINLYRREYTKAQAQKAKDAKQKIPKGEDG</sequence>
<evidence type="ECO:0000256" key="1">
    <source>
        <dbReference type="ARBA" id="ARBA00005234"/>
    </source>
</evidence>
<organism evidence="6">
    <name type="scientific">Triatoma infestans</name>
    <name type="common">Assassin bug</name>
    <dbReference type="NCBI Taxonomy" id="30076"/>
    <lineage>
        <taxon>Eukaryota</taxon>
        <taxon>Metazoa</taxon>
        <taxon>Ecdysozoa</taxon>
        <taxon>Arthropoda</taxon>
        <taxon>Hexapoda</taxon>
        <taxon>Insecta</taxon>
        <taxon>Pterygota</taxon>
        <taxon>Neoptera</taxon>
        <taxon>Paraneoptera</taxon>
        <taxon>Hemiptera</taxon>
        <taxon>Heteroptera</taxon>
        <taxon>Panheteroptera</taxon>
        <taxon>Cimicomorpha</taxon>
        <taxon>Reduviidae</taxon>
        <taxon>Triatominae</taxon>
        <taxon>Triatoma</taxon>
    </lineage>
</organism>
<reference evidence="6" key="1">
    <citation type="submission" date="2016-04" db="EMBL/GenBank/DDBJ databases">
        <authorList>
            <person name="Calderon-Fernandez G.M.Sr."/>
        </authorList>
    </citation>
    <scope>NUCLEOTIDE SEQUENCE</scope>
    <source>
        <strain evidence="6">Int1</strain>
        <tissue evidence="6">Integument</tissue>
    </source>
</reference>
<proteinExistence type="inferred from homology"/>
<dbReference type="PANTHER" id="PTHR46468">
    <property type="entry name" value="SENTRIN-SPECIFIC PROTEASE 8"/>
    <property type="match status" value="1"/>
</dbReference>
<reference evidence="6" key="2">
    <citation type="journal article" date="2017" name="J. Med. Entomol.">
        <title>Transcriptome Analysis of the Triatoma infestans (Hemiptera: Reduviidae) Integument.</title>
        <authorList>
            <person name="Calderon-Fernandez G.M."/>
            <person name="Moriconi D.E."/>
            <person name="Dulbecco A.B."/>
            <person name="Juarez M.P."/>
        </authorList>
    </citation>
    <scope>NUCLEOTIDE SEQUENCE</scope>
    <source>
        <strain evidence="6">Int1</strain>
        <tissue evidence="6">Integument</tissue>
    </source>
</reference>
<dbReference type="PANTHER" id="PTHR46468:SF1">
    <property type="entry name" value="SENTRIN-SPECIFIC PROTEASE 8"/>
    <property type="match status" value="1"/>
</dbReference>
<dbReference type="SUPFAM" id="SSF54001">
    <property type="entry name" value="Cysteine proteinases"/>
    <property type="match status" value="1"/>
</dbReference>
<dbReference type="GO" id="GO:0000338">
    <property type="term" value="P:protein deneddylation"/>
    <property type="evidence" value="ECO:0007669"/>
    <property type="project" value="TreeGrafter"/>
</dbReference>
<dbReference type="Pfam" id="PF02902">
    <property type="entry name" value="Peptidase_C48"/>
    <property type="match status" value="1"/>
</dbReference>
<comment type="similarity">
    <text evidence="1">Belongs to the peptidase C48 family.</text>
</comment>
<evidence type="ECO:0000256" key="4">
    <source>
        <dbReference type="ARBA" id="ARBA00022807"/>
    </source>
</evidence>
<dbReference type="Gene3D" id="3.40.395.10">
    <property type="entry name" value="Adenoviral Proteinase, Chain A"/>
    <property type="match status" value="1"/>
</dbReference>
<keyword evidence="4" id="KW-0788">Thiol protease</keyword>
<accession>A0A170YJD4</accession>
<dbReference type="InterPro" id="IPR038765">
    <property type="entry name" value="Papain-like_cys_pep_sf"/>
</dbReference>
<dbReference type="InterPro" id="IPR003653">
    <property type="entry name" value="Peptidase_C48_C"/>
</dbReference>
<dbReference type="GO" id="GO:0006508">
    <property type="term" value="P:proteolysis"/>
    <property type="evidence" value="ECO:0007669"/>
    <property type="project" value="UniProtKB-KW"/>
</dbReference>
<dbReference type="InterPro" id="IPR044613">
    <property type="entry name" value="Nep1/2-like"/>
</dbReference>
<evidence type="ECO:0000256" key="3">
    <source>
        <dbReference type="ARBA" id="ARBA00022801"/>
    </source>
</evidence>
<feature type="domain" description="Ubiquitin-like protease family profile" evidence="5">
    <location>
        <begin position="40"/>
        <end position="198"/>
    </location>
</feature>
<dbReference type="EMBL" id="GEMB01003241">
    <property type="protein sequence ID" value="JAR99972.1"/>
    <property type="molecule type" value="Transcribed_RNA"/>
</dbReference>
<keyword evidence="3" id="KW-0378">Hydrolase</keyword>
<evidence type="ECO:0000256" key="2">
    <source>
        <dbReference type="ARBA" id="ARBA00022670"/>
    </source>
</evidence>
<dbReference type="GO" id="GO:0019784">
    <property type="term" value="F:deNEDDylase activity"/>
    <property type="evidence" value="ECO:0007669"/>
    <property type="project" value="InterPro"/>
</dbReference>
<name>A0A170YJD4_TRIIF</name>
<evidence type="ECO:0000259" key="5">
    <source>
        <dbReference type="PROSITE" id="PS50600"/>
    </source>
</evidence>
<dbReference type="PROSITE" id="PS50600">
    <property type="entry name" value="ULP_PROTEASE"/>
    <property type="match status" value="1"/>
</dbReference>
<evidence type="ECO:0000313" key="6">
    <source>
        <dbReference type="EMBL" id="JAR99972.1"/>
    </source>
</evidence>
<dbReference type="AlphaFoldDB" id="A0A170YJD4"/>